<dbReference type="Pfam" id="PF09621">
    <property type="entry name" value="LcrR"/>
    <property type="match status" value="1"/>
</dbReference>
<comment type="caution">
    <text evidence="2">The sequence shown here is derived from an EMBL/GenBank/DDBJ whole genome shotgun (WGS) entry which is preliminary data.</text>
</comment>
<dbReference type="NCBIfam" id="TIGR02572">
    <property type="entry name" value="LcrR"/>
    <property type="match status" value="1"/>
</dbReference>
<sequence>MTCDPLTDWLQARGYVVSPHFLRHSTLPLGWKFVHGGCELAWRCEGSRVWIVMLRRIDGRQGLGNAFAVLYVLAAAVLAVLGPHACLYGQVQAMADSPLLAARMERFYRHWTGAAEPRPGWFELEAGRVCSLQSMRKRQKIDRT</sequence>
<proteinExistence type="predicted"/>
<dbReference type="InterPro" id="IPR022797">
    <property type="entry name" value="LcrR/CesD2"/>
</dbReference>
<accession>A0A423LHK8</accession>
<protein>
    <submittedName>
        <fullName evidence="2">Type III secretion system regulator LcrR</fullName>
    </submittedName>
</protein>
<dbReference type="InterPro" id="IPR013405">
    <property type="entry name" value="T3SS_LcrR"/>
</dbReference>
<feature type="transmembrane region" description="Helical" evidence="1">
    <location>
        <begin position="63"/>
        <end position="82"/>
    </location>
</feature>
<name>A0A423LHK8_PSEFL</name>
<evidence type="ECO:0000256" key="1">
    <source>
        <dbReference type="SAM" id="Phobius"/>
    </source>
</evidence>
<dbReference type="EMBL" id="MOBU01000009">
    <property type="protein sequence ID" value="RON67804.1"/>
    <property type="molecule type" value="Genomic_DNA"/>
</dbReference>
<dbReference type="AlphaFoldDB" id="A0A423LHK8"/>
<reference evidence="2 3" key="1">
    <citation type="submission" date="2016-10" db="EMBL/GenBank/DDBJ databases">
        <title>Comparative genome analysis of multiple Pseudomonas spp. focuses on biocontrol and plant growth promoting traits.</title>
        <authorList>
            <person name="Tao X.-Y."/>
            <person name="Taylor C.G."/>
        </authorList>
    </citation>
    <scope>NUCLEOTIDE SEQUENCE [LARGE SCALE GENOMIC DNA]</scope>
    <source>
        <strain evidence="2 3">24D3</strain>
    </source>
</reference>
<gene>
    <name evidence="2" type="ORF">BK671_12715</name>
</gene>
<keyword evidence="1" id="KW-1133">Transmembrane helix</keyword>
<evidence type="ECO:0000313" key="2">
    <source>
        <dbReference type="EMBL" id="RON67804.1"/>
    </source>
</evidence>
<evidence type="ECO:0000313" key="3">
    <source>
        <dbReference type="Proteomes" id="UP000285757"/>
    </source>
</evidence>
<organism evidence="2 3">
    <name type="scientific">Pseudomonas fluorescens</name>
    <dbReference type="NCBI Taxonomy" id="294"/>
    <lineage>
        <taxon>Bacteria</taxon>
        <taxon>Pseudomonadati</taxon>
        <taxon>Pseudomonadota</taxon>
        <taxon>Gammaproteobacteria</taxon>
        <taxon>Pseudomonadales</taxon>
        <taxon>Pseudomonadaceae</taxon>
        <taxon>Pseudomonas</taxon>
    </lineage>
</organism>
<dbReference type="Proteomes" id="UP000285757">
    <property type="component" value="Unassembled WGS sequence"/>
</dbReference>
<keyword evidence="1" id="KW-0472">Membrane</keyword>
<keyword evidence="1" id="KW-0812">Transmembrane</keyword>